<reference evidence="2" key="1">
    <citation type="journal article" date="2015" name="Nature">
        <title>Complex archaea that bridge the gap between prokaryotes and eukaryotes.</title>
        <authorList>
            <person name="Spang A."/>
            <person name="Saw J.H."/>
            <person name="Jorgensen S.L."/>
            <person name="Zaremba-Niedzwiedzka K."/>
            <person name="Martijn J."/>
            <person name="Lind A.E."/>
            <person name="van Eijk R."/>
            <person name="Schleper C."/>
            <person name="Guy L."/>
            <person name="Ettema T.J."/>
        </authorList>
    </citation>
    <scope>NUCLEOTIDE SEQUENCE</scope>
</reference>
<dbReference type="Pfam" id="PF11146">
    <property type="entry name" value="DUF2905"/>
    <property type="match status" value="1"/>
</dbReference>
<dbReference type="AlphaFoldDB" id="A0A0F9L677"/>
<accession>A0A0F9L677</accession>
<keyword evidence="1" id="KW-1133">Transmembrane helix</keyword>
<keyword evidence="1" id="KW-0472">Membrane</keyword>
<feature type="transmembrane region" description="Helical" evidence="1">
    <location>
        <begin position="46"/>
        <end position="69"/>
    </location>
</feature>
<proteinExistence type="predicted"/>
<dbReference type="EMBL" id="LAZR01007811">
    <property type="protein sequence ID" value="KKM82761.1"/>
    <property type="molecule type" value="Genomic_DNA"/>
</dbReference>
<keyword evidence="1" id="KW-0812">Transmembrane</keyword>
<protein>
    <recommendedName>
        <fullName evidence="3">DUF2905 domain-containing protein</fullName>
    </recommendedName>
</protein>
<sequence length="73" mass="8445">MSRFIFWFVVFVFISGISLHYKFDIPYFLSWIGKLPGDMIIRKGKTIFYAPITTAALSSLAWSIFLGAFSRKK</sequence>
<evidence type="ECO:0000256" key="1">
    <source>
        <dbReference type="SAM" id="Phobius"/>
    </source>
</evidence>
<name>A0A0F9L677_9ZZZZ</name>
<evidence type="ECO:0008006" key="3">
    <source>
        <dbReference type="Google" id="ProtNLM"/>
    </source>
</evidence>
<dbReference type="InterPro" id="IPR021320">
    <property type="entry name" value="DUF2905"/>
</dbReference>
<comment type="caution">
    <text evidence="2">The sequence shown here is derived from an EMBL/GenBank/DDBJ whole genome shotgun (WGS) entry which is preliminary data.</text>
</comment>
<gene>
    <name evidence="2" type="ORF">LCGC14_1316260</name>
</gene>
<evidence type="ECO:0000313" key="2">
    <source>
        <dbReference type="EMBL" id="KKM82761.1"/>
    </source>
</evidence>
<organism evidence="2">
    <name type="scientific">marine sediment metagenome</name>
    <dbReference type="NCBI Taxonomy" id="412755"/>
    <lineage>
        <taxon>unclassified sequences</taxon>
        <taxon>metagenomes</taxon>
        <taxon>ecological metagenomes</taxon>
    </lineage>
</organism>